<organism evidence="2 3">
    <name type="scientific">Nicotiana tabacum</name>
    <name type="common">Common tobacco</name>
    <dbReference type="NCBI Taxonomy" id="4097"/>
    <lineage>
        <taxon>Eukaryota</taxon>
        <taxon>Viridiplantae</taxon>
        <taxon>Streptophyta</taxon>
        <taxon>Embryophyta</taxon>
        <taxon>Tracheophyta</taxon>
        <taxon>Spermatophyta</taxon>
        <taxon>Magnoliopsida</taxon>
        <taxon>eudicotyledons</taxon>
        <taxon>Gunneridae</taxon>
        <taxon>Pentapetalae</taxon>
        <taxon>asterids</taxon>
        <taxon>lamiids</taxon>
        <taxon>Solanales</taxon>
        <taxon>Solanaceae</taxon>
        <taxon>Nicotianoideae</taxon>
        <taxon>Nicotianeae</taxon>
        <taxon>Nicotiana</taxon>
    </lineage>
</organism>
<evidence type="ECO:0000313" key="3">
    <source>
        <dbReference type="RefSeq" id="XP_016442840.1"/>
    </source>
</evidence>
<evidence type="ECO:0000313" key="2">
    <source>
        <dbReference type="Proteomes" id="UP000790787"/>
    </source>
</evidence>
<sequence length="223" mass="26801">MLKIRPSKDSCWYWRKNCDIRDIYVTGYIGNGWQSRTGKYTIKSGYNWRRGRLDQLPWCRGMWNKMNVPKHSFISWLVMRKKLLTKDRTLKMKITEDSDYMLCVGNTESIEHLFFECTYSRLCLAEVLKWLGMNIQNMEVTGIWRRMTRIAKGKIGRSFTKAVLAAVIYHIWKARNEAIWRKIVPRPQVVLKQIQHAFKYRCLEIIQKKKSKGNMSWFEKLYR</sequence>
<accession>A0A1S3XSI5</accession>
<dbReference type="PANTHER" id="PTHR33116:SF84">
    <property type="entry name" value="RNA-DIRECTED DNA POLYMERASE"/>
    <property type="match status" value="1"/>
</dbReference>
<dbReference type="OrthoDB" id="1210636at2759"/>
<dbReference type="AlphaFoldDB" id="A0A1S3XSI5"/>
<feature type="domain" description="Reverse transcriptase zinc-binding" evidence="1">
    <location>
        <begin position="40"/>
        <end position="121"/>
    </location>
</feature>
<reference evidence="2" key="1">
    <citation type="journal article" date="2014" name="Nat. Commun.">
        <title>The tobacco genome sequence and its comparison with those of tomato and potato.</title>
        <authorList>
            <person name="Sierro N."/>
            <person name="Battey J.N."/>
            <person name="Ouadi S."/>
            <person name="Bakaher N."/>
            <person name="Bovet L."/>
            <person name="Willig A."/>
            <person name="Goepfert S."/>
            <person name="Peitsch M.C."/>
            <person name="Ivanov N.V."/>
        </authorList>
    </citation>
    <scope>NUCLEOTIDE SEQUENCE [LARGE SCALE GENOMIC DNA]</scope>
</reference>
<proteinExistence type="predicted"/>
<dbReference type="RefSeq" id="XP_016442840.1">
    <property type="nucleotide sequence ID" value="XM_016587354.1"/>
</dbReference>
<reference evidence="3" key="2">
    <citation type="submission" date="2025-08" db="UniProtKB">
        <authorList>
            <consortium name="RefSeq"/>
        </authorList>
    </citation>
    <scope>IDENTIFICATION</scope>
    <source>
        <tissue evidence="3">Leaf</tissue>
    </source>
</reference>
<dbReference type="Pfam" id="PF13966">
    <property type="entry name" value="zf-RVT"/>
    <property type="match status" value="1"/>
</dbReference>
<name>A0A1S3XSI5_TOBAC</name>
<dbReference type="KEGG" id="nta:107768242"/>
<gene>
    <name evidence="3" type="primary">LOC107768242</name>
</gene>
<dbReference type="InterPro" id="IPR026960">
    <property type="entry name" value="RVT-Znf"/>
</dbReference>
<dbReference type="PaxDb" id="4097-A0A1S3XSI5"/>
<keyword evidence="2" id="KW-1185">Reference proteome</keyword>
<dbReference type="Proteomes" id="UP000790787">
    <property type="component" value="Chromosome 22"/>
</dbReference>
<protein>
    <submittedName>
        <fullName evidence="3">Uncharacterized protein LOC107768242</fullName>
    </submittedName>
</protein>
<dbReference type="PANTHER" id="PTHR33116">
    <property type="entry name" value="REVERSE TRANSCRIPTASE ZINC-BINDING DOMAIN-CONTAINING PROTEIN-RELATED-RELATED"/>
    <property type="match status" value="1"/>
</dbReference>
<dbReference type="GeneID" id="107768242"/>
<evidence type="ECO:0000259" key="1">
    <source>
        <dbReference type="Pfam" id="PF13966"/>
    </source>
</evidence>